<keyword evidence="2 3" id="KW-0808">Transferase</keyword>
<dbReference type="InterPro" id="IPR043129">
    <property type="entry name" value="ATPase_NBD"/>
</dbReference>
<keyword evidence="2" id="KW-0067">ATP-binding</keyword>
<protein>
    <recommendedName>
        <fullName evidence="2">Anhydro-N-acetylmuramic acid kinase</fullName>
        <ecNumber evidence="2">2.7.1.170</ecNumber>
    </recommendedName>
    <alternativeName>
        <fullName evidence="2">AnhMurNAc kinase</fullName>
    </alternativeName>
</protein>
<dbReference type="GO" id="GO:0016301">
    <property type="term" value="F:kinase activity"/>
    <property type="evidence" value="ECO:0007669"/>
    <property type="project" value="UniProtKB-KW"/>
</dbReference>
<dbReference type="PANTHER" id="PTHR30605:SF0">
    <property type="entry name" value="ANHYDRO-N-ACETYLMURAMIC ACID KINASE"/>
    <property type="match status" value="1"/>
</dbReference>
<keyword evidence="2" id="KW-0119">Carbohydrate metabolism</keyword>
<name>A0ABW7CBS8_9CYAN</name>
<dbReference type="RefSeq" id="WP_393014026.1">
    <property type="nucleotide sequence ID" value="NZ_JAZAQF010000078.1"/>
</dbReference>
<dbReference type="NCBIfam" id="NF007148">
    <property type="entry name" value="PRK09585.3-2"/>
    <property type="match status" value="1"/>
</dbReference>
<dbReference type="InterPro" id="IPR005338">
    <property type="entry name" value="Anhydro_N_Ac-Mur_kinase"/>
</dbReference>
<evidence type="ECO:0000256" key="2">
    <source>
        <dbReference type="HAMAP-Rule" id="MF_01270"/>
    </source>
</evidence>
<evidence type="ECO:0000313" key="4">
    <source>
        <dbReference type="Proteomes" id="UP001604335"/>
    </source>
</evidence>
<evidence type="ECO:0000256" key="1">
    <source>
        <dbReference type="ARBA" id="ARBA00022777"/>
    </source>
</evidence>
<accession>A0ABW7CBS8</accession>
<comment type="caution">
    <text evidence="3">The sequence shown here is derived from an EMBL/GenBank/DDBJ whole genome shotgun (WGS) entry which is preliminary data.</text>
</comment>
<gene>
    <name evidence="2" type="primary">anmK</name>
    <name evidence="3" type="ORF">VPK24_13155</name>
</gene>
<comment type="catalytic activity">
    <reaction evidence="2">
        <text>1,6-anhydro-N-acetyl-beta-muramate + ATP + H2O = N-acetyl-D-muramate 6-phosphate + ADP + H(+)</text>
        <dbReference type="Rhea" id="RHEA:24952"/>
        <dbReference type="ChEBI" id="CHEBI:15377"/>
        <dbReference type="ChEBI" id="CHEBI:15378"/>
        <dbReference type="ChEBI" id="CHEBI:30616"/>
        <dbReference type="ChEBI" id="CHEBI:58690"/>
        <dbReference type="ChEBI" id="CHEBI:58722"/>
        <dbReference type="ChEBI" id="CHEBI:456216"/>
        <dbReference type="EC" id="2.7.1.170"/>
    </reaction>
</comment>
<evidence type="ECO:0000313" key="3">
    <source>
        <dbReference type="EMBL" id="MFG3818593.1"/>
    </source>
</evidence>
<dbReference type="Gene3D" id="3.30.420.40">
    <property type="match status" value="2"/>
</dbReference>
<comment type="pathway">
    <text evidence="2">Amino-sugar metabolism; 1,6-anhydro-N-acetylmuramate degradation.</text>
</comment>
<comment type="pathway">
    <text evidence="2">Cell wall biogenesis; peptidoglycan recycling.</text>
</comment>
<proteinExistence type="inferred from homology"/>
<comment type="function">
    <text evidence="2">Catalyzes the specific phosphorylation of 1,6-anhydro-N-acetylmuramic acid (anhMurNAc) with the simultaneous cleavage of the 1,6-anhydro ring, generating MurNAc-6-P. Is required for the utilization of anhMurNAc either imported from the medium or derived from its own cell wall murein, and thus plays a role in cell wall recycling.</text>
</comment>
<feature type="binding site" evidence="2">
    <location>
        <begin position="11"/>
        <end position="18"/>
    </location>
    <ligand>
        <name>ATP</name>
        <dbReference type="ChEBI" id="CHEBI:30616"/>
    </ligand>
</feature>
<dbReference type="EC" id="2.7.1.170" evidence="2"/>
<sequence>MGMRAIGLMSGTSVDGIDAALVELSGTETDLEVKLLRSETFDYPAALRSQILAVCAGESLSMAAMAQLDDAIAREFAAAAKTIQTAQPDSQPIRFIGSHGQTVFHRPPQAADEQPLGYSLQLGRGSAIAHWSGITTISNFRVGDLAMGGQGAPLVPRVDAYLLGDEQECRCVQNIGGIGNVTYLPARRGFANLTAWEGAVWGWDTGPGNVLVDLAVQHLTDGAQAFDRDGAWAAQGQISDPLVTQWLADPFFSQEPPKSTGREHFGPDWLGRSRQAAIALGLSDADWLASLTELTARSIADSYRNHLPQLPDRVLVCGGGSRNRTLWARLQQHLGSIPLETTDQWGLCASSKEAIAFAVLGYWRLLDRPGNLPAATGARQSVPLGEVWPAPSAG</sequence>
<dbReference type="EMBL" id="JAZAQF010000078">
    <property type="protein sequence ID" value="MFG3818593.1"/>
    <property type="molecule type" value="Genomic_DNA"/>
</dbReference>
<dbReference type="Proteomes" id="UP001604335">
    <property type="component" value="Unassembled WGS sequence"/>
</dbReference>
<dbReference type="SUPFAM" id="SSF53067">
    <property type="entry name" value="Actin-like ATPase domain"/>
    <property type="match status" value="1"/>
</dbReference>
<comment type="similarity">
    <text evidence="2">Belongs to the anhydro-N-acetylmuramic acid kinase family.</text>
</comment>
<dbReference type="Pfam" id="PF03702">
    <property type="entry name" value="AnmK"/>
    <property type="match status" value="1"/>
</dbReference>
<keyword evidence="2" id="KW-0547">Nucleotide-binding</keyword>
<reference evidence="4" key="1">
    <citation type="journal article" date="2024" name="Algal Res.">
        <title>Biochemical, toxicological and genomic investigation of a high-biomass producing Limnothrix strain isolated from Italian shallow drinking water reservoir.</title>
        <authorList>
            <person name="Simonazzi M."/>
            <person name="Shishido T.K."/>
            <person name="Delbaje E."/>
            <person name="Wahlsten M."/>
            <person name="Fewer D.P."/>
            <person name="Sivonen K."/>
            <person name="Pezzolesi L."/>
            <person name="Pistocchi R."/>
        </authorList>
    </citation>
    <scope>NUCLEOTIDE SEQUENCE [LARGE SCALE GENOMIC DNA]</scope>
    <source>
        <strain evidence="4">LRLZ20PSL1</strain>
    </source>
</reference>
<dbReference type="CDD" id="cd24050">
    <property type="entry name" value="ASKHA_NBD_ANMK"/>
    <property type="match status" value="1"/>
</dbReference>
<keyword evidence="4" id="KW-1185">Reference proteome</keyword>
<organism evidence="3 4">
    <name type="scientific">Limnothrix redekei LRLZ20PSL1</name>
    <dbReference type="NCBI Taxonomy" id="3112953"/>
    <lineage>
        <taxon>Bacteria</taxon>
        <taxon>Bacillati</taxon>
        <taxon>Cyanobacteriota</taxon>
        <taxon>Cyanophyceae</taxon>
        <taxon>Pseudanabaenales</taxon>
        <taxon>Pseudanabaenaceae</taxon>
        <taxon>Limnothrix</taxon>
    </lineage>
</organism>
<dbReference type="HAMAP" id="MF_01270">
    <property type="entry name" value="AnhMurNAc_kinase"/>
    <property type="match status" value="1"/>
</dbReference>
<keyword evidence="1 2" id="KW-0418">Kinase</keyword>
<dbReference type="PANTHER" id="PTHR30605">
    <property type="entry name" value="ANHYDRO-N-ACETYLMURAMIC ACID KINASE"/>
    <property type="match status" value="1"/>
</dbReference>
<dbReference type="NCBIfam" id="NF007143">
    <property type="entry name" value="PRK09585.2-2"/>
    <property type="match status" value="1"/>
</dbReference>